<keyword evidence="2" id="KW-1185">Reference proteome</keyword>
<accession>A0A7J7LY89</accession>
<protein>
    <submittedName>
        <fullName evidence="1">Uncharacterized protein</fullName>
    </submittedName>
</protein>
<gene>
    <name evidence="1" type="ORF">GIB67_021324</name>
</gene>
<sequence length="83" mass="9971">MTKVLLWQNRGERNKNCGKNICKLFELPRFCFVLSLKSLYTFHTLCYRNFQNFVHLFHRSYFHHFSLSIQDSVLSPSLCPQLK</sequence>
<name>A0A7J7LY89_9MAGN</name>
<dbReference type="AlphaFoldDB" id="A0A7J7LY89"/>
<proteinExistence type="predicted"/>
<dbReference type="EMBL" id="JACGCM010001902">
    <property type="protein sequence ID" value="KAF6147498.1"/>
    <property type="molecule type" value="Genomic_DNA"/>
</dbReference>
<evidence type="ECO:0000313" key="2">
    <source>
        <dbReference type="Proteomes" id="UP000541444"/>
    </source>
</evidence>
<organism evidence="1 2">
    <name type="scientific">Kingdonia uniflora</name>
    <dbReference type="NCBI Taxonomy" id="39325"/>
    <lineage>
        <taxon>Eukaryota</taxon>
        <taxon>Viridiplantae</taxon>
        <taxon>Streptophyta</taxon>
        <taxon>Embryophyta</taxon>
        <taxon>Tracheophyta</taxon>
        <taxon>Spermatophyta</taxon>
        <taxon>Magnoliopsida</taxon>
        <taxon>Ranunculales</taxon>
        <taxon>Circaeasteraceae</taxon>
        <taxon>Kingdonia</taxon>
    </lineage>
</organism>
<reference evidence="1 2" key="1">
    <citation type="journal article" date="2020" name="IScience">
        <title>Genome Sequencing of the Endangered Kingdonia uniflora (Circaeasteraceae, Ranunculales) Reveals Potential Mechanisms of Evolutionary Specialization.</title>
        <authorList>
            <person name="Sun Y."/>
            <person name="Deng T."/>
            <person name="Zhang A."/>
            <person name="Moore M.J."/>
            <person name="Landis J.B."/>
            <person name="Lin N."/>
            <person name="Zhang H."/>
            <person name="Zhang X."/>
            <person name="Huang J."/>
            <person name="Zhang X."/>
            <person name="Sun H."/>
            <person name="Wang H."/>
        </authorList>
    </citation>
    <scope>NUCLEOTIDE SEQUENCE [LARGE SCALE GENOMIC DNA]</scope>
    <source>
        <strain evidence="1">TB1705</strain>
        <tissue evidence="1">Leaf</tissue>
    </source>
</reference>
<dbReference type="Proteomes" id="UP000541444">
    <property type="component" value="Unassembled WGS sequence"/>
</dbReference>
<comment type="caution">
    <text evidence="1">The sequence shown here is derived from an EMBL/GenBank/DDBJ whole genome shotgun (WGS) entry which is preliminary data.</text>
</comment>
<evidence type="ECO:0000313" key="1">
    <source>
        <dbReference type="EMBL" id="KAF6147498.1"/>
    </source>
</evidence>